<dbReference type="GO" id="GO:0008168">
    <property type="term" value="F:methyltransferase activity"/>
    <property type="evidence" value="ECO:0007669"/>
    <property type="project" value="UniProtKB-KW"/>
</dbReference>
<feature type="domain" description="Methyltransferase type 12" evidence="3">
    <location>
        <begin position="70"/>
        <end position="168"/>
    </location>
</feature>
<comment type="caution">
    <text evidence="4">The sequence shown here is derived from an EMBL/GenBank/DDBJ whole genome shotgun (WGS) entry which is preliminary data.</text>
</comment>
<keyword evidence="1" id="KW-0808">Transferase</keyword>
<gene>
    <name evidence="4" type="ORF">ACFPFM_10665</name>
</gene>
<dbReference type="GO" id="GO:0032259">
    <property type="term" value="P:methylation"/>
    <property type="evidence" value="ECO:0007669"/>
    <property type="project" value="UniProtKB-KW"/>
</dbReference>
<dbReference type="RefSeq" id="WP_344042710.1">
    <property type="nucleotide sequence ID" value="NZ_BAAAKE010000036.1"/>
</dbReference>
<sequence length="273" mass="28691">MSHDTTDHDTTGQGSTGRGPTSHDALRTDTSGATGYAVNAQYYDLIFPAAQRDAMRAALTTLLAGARRVVEIGSGTGQFTETLVANLPAGGEVFAVEPAPVMRAALTTRLAALGDPPVTVLPEEALTAEVDGPVDAVVALHVLTHFSPADRAALWDRWAPRLNPGGVVVVDVQAPQTPVAVPATTVPGRTLGRRRYDSVSEAAVDGDGLVWTVTYRVHEGDRLVSRESVSFPSFVVPDEVLHAELRGAGCEPVPEPPPGVLAWRANRSRPGVA</sequence>
<dbReference type="PANTHER" id="PTHR43861:SF3">
    <property type="entry name" value="PUTATIVE (AFU_ORTHOLOGUE AFUA_2G14390)-RELATED"/>
    <property type="match status" value="1"/>
</dbReference>
<dbReference type="Proteomes" id="UP001595833">
    <property type="component" value="Unassembled WGS sequence"/>
</dbReference>
<dbReference type="PANTHER" id="PTHR43861">
    <property type="entry name" value="TRANS-ACONITATE 2-METHYLTRANSFERASE-RELATED"/>
    <property type="match status" value="1"/>
</dbReference>
<dbReference type="CDD" id="cd02440">
    <property type="entry name" value="AdoMet_MTases"/>
    <property type="match status" value="1"/>
</dbReference>
<evidence type="ECO:0000259" key="3">
    <source>
        <dbReference type="Pfam" id="PF08242"/>
    </source>
</evidence>
<dbReference type="SUPFAM" id="SSF53335">
    <property type="entry name" value="S-adenosyl-L-methionine-dependent methyltransferases"/>
    <property type="match status" value="1"/>
</dbReference>
<proteinExistence type="predicted"/>
<dbReference type="Gene3D" id="3.40.50.150">
    <property type="entry name" value="Vaccinia Virus protein VP39"/>
    <property type="match status" value="1"/>
</dbReference>
<dbReference type="EMBL" id="JBHSJB010000009">
    <property type="protein sequence ID" value="MFC5054219.1"/>
    <property type="molecule type" value="Genomic_DNA"/>
</dbReference>
<keyword evidence="5" id="KW-1185">Reference proteome</keyword>
<dbReference type="Pfam" id="PF08242">
    <property type="entry name" value="Methyltransf_12"/>
    <property type="match status" value="1"/>
</dbReference>
<dbReference type="InterPro" id="IPR029063">
    <property type="entry name" value="SAM-dependent_MTases_sf"/>
</dbReference>
<evidence type="ECO:0000256" key="2">
    <source>
        <dbReference type="SAM" id="MobiDB-lite"/>
    </source>
</evidence>
<dbReference type="InterPro" id="IPR013217">
    <property type="entry name" value="Methyltransf_12"/>
</dbReference>
<organism evidence="4 5">
    <name type="scientific">Saccharothrix xinjiangensis</name>
    <dbReference type="NCBI Taxonomy" id="204798"/>
    <lineage>
        <taxon>Bacteria</taxon>
        <taxon>Bacillati</taxon>
        <taxon>Actinomycetota</taxon>
        <taxon>Actinomycetes</taxon>
        <taxon>Pseudonocardiales</taxon>
        <taxon>Pseudonocardiaceae</taxon>
        <taxon>Saccharothrix</taxon>
    </lineage>
</organism>
<evidence type="ECO:0000313" key="4">
    <source>
        <dbReference type="EMBL" id="MFC5054219.1"/>
    </source>
</evidence>
<feature type="region of interest" description="Disordered" evidence="2">
    <location>
        <begin position="1"/>
        <end position="28"/>
    </location>
</feature>
<evidence type="ECO:0000256" key="1">
    <source>
        <dbReference type="ARBA" id="ARBA00022679"/>
    </source>
</evidence>
<feature type="compositionally biased region" description="Basic and acidic residues" evidence="2">
    <location>
        <begin position="1"/>
        <end position="10"/>
    </location>
</feature>
<reference evidence="5" key="1">
    <citation type="journal article" date="2019" name="Int. J. Syst. Evol. Microbiol.">
        <title>The Global Catalogue of Microorganisms (GCM) 10K type strain sequencing project: providing services to taxonomists for standard genome sequencing and annotation.</title>
        <authorList>
            <consortium name="The Broad Institute Genomics Platform"/>
            <consortium name="The Broad Institute Genome Sequencing Center for Infectious Disease"/>
            <person name="Wu L."/>
            <person name="Ma J."/>
        </authorList>
    </citation>
    <scope>NUCLEOTIDE SEQUENCE [LARGE SCALE GENOMIC DNA]</scope>
    <source>
        <strain evidence="5">KCTC 12848</strain>
    </source>
</reference>
<evidence type="ECO:0000313" key="5">
    <source>
        <dbReference type="Proteomes" id="UP001595833"/>
    </source>
</evidence>
<keyword evidence="4" id="KW-0489">Methyltransferase</keyword>
<protein>
    <submittedName>
        <fullName evidence="4">Class I SAM-dependent methyltransferase</fullName>
    </submittedName>
</protein>
<accession>A0ABV9XXM5</accession>
<name>A0ABV9XXM5_9PSEU</name>